<proteinExistence type="predicted"/>
<evidence type="ECO:0000313" key="3">
    <source>
        <dbReference type="EMBL" id="QDT00676.1"/>
    </source>
</evidence>
<dbReference type="OrthoDB" id="9809781at2"/>
<dbReference type="InterPro" id="IPR039331">
    <property type="entry name" value="PAPs-like"/>
</dbReference>
<dbReference type="SUPFAM" id="SSF56300">
    <property type="entry name" value="Metallo-dependent phosphatases"/>
    <property type="match status" value="1"/>
</dbReference>
<dbReference type="EMBL" id="CP036263">
    <property type="protein sequence ID" value="QDT00676.1"/>
    <property type="molecule type" value="Genomic_DNA"/>
</dbReference>
<dbReference type="PROSITE" id="PS00018">
    <property type="entry name" value="EF_HAND_1"/>
    <property type="match status" value="1"/>
</dbReference>
<gene>
    <name evidence="3" type="ORF">HG15A2_40150</name>
</gene>
<dbReference type="Gene3D" id="3.60.21.10">
    <property type="match status" value="1"/>
</dbReference>
<keyword evidence="4" id="KW-1185">Reference proteome</keyword>
<dbReference type="GO" id="GO:0003993">
    <property type="term" value="F:acid phosphatase activity"/>
    <property type="evidence" value="ECO:0007669"/>
    <property type="project" value="InterPro"/>
</dbReference>
<dbReference type="PANTHER" id="PTHR22953">
    <property type="entry name" value="ACID PHOSPHATASE RELATED"/>
    <property type="match status" value="1"/>
</dbReference>
<organism evidence="3 4">
    <name type="scientific">Adhaeretor mobilis</name>
    <dbReference type="NCBI Taxonomy" id="1930276"/>
    <lineage>
        <taxon>Bacteria</taxon>
        <taxon>Pseudomonadati</taxon>
        <taxon>Planctomycetota</taxon>
        <taxon>Planctomycetia</taxon>
        <taxon>Pirellulales</taxon>
        <taxon>Lacipirellulaceae</taxon>
        <taxon>Adhaeretor</taxon>
    </lineage>
</organism>
<dbReference type="Proteomes" id="UP000319852">
    <property type="component" value="Chromosome"/>
</dbReference>
<dbReference type="AlphaFoldDB" id="A0A517N0L4"/>
<protein>
    <submittedName>
        <fullName evidence="3">Calcineurin-like phosphoesterase</fullName>
    </submittedName>
</protein>
<reference evidence="3 4" key="1">
    <citation type="submission" date="2019-02" db="EMBL/GenBank/DDBJ databases">
        <title>Deep-cultivation of Planctomycetes and their phenomic and genomic characterization uncovers novel biology.</title>
        <authorList>
            <person name="Wiegand S."/>
            <person name="Jogler M."/>
            <person name="Boedeker C."/>
            <person name="Pinto D."/>
            <person name="Vollmers J."/>
            <person name="Rivas-Marin E."/>
            <person name="Kohn T."/>
            <person name="Peeters S.H."/>
            <person name="Heuer A."/>
            <person name="Rast P."/>
            <person name="Oberbeckmann S."/>
            <person name="Bunk B."/>
            <person name="Jeske O."/>
            <person name="Meyerdierks A."/>
            <person name="Storesund J.E."/>
            <person name="Kallscheuer N."/>
            <person name="Luecker S."/>
            <person name="Lage O.M."/>
            <person name="Pohl T."/>
            <person name="Merkel B.J."/>
            <person name="Hornburger P."/>
            <person name="Mueller R.-W."/>
            <person name="Bruemmer F."/>
            <person name="Labrenz M."/>
            <person name="Spormann A.M."/>
            <person name="Op den Camp H."/>
            <person name="Overmann J."/>
            <person name="Amann R."/>
            <person name="Jetten M.S.M."/>
            <person name="Mascher T."/>
            <person name="Medema M.H."/>
            <person name="Devos D.P."/>
            <person name="Kaster A.-K."/>
            <person name="Ovreas L."/>
            <person name="Rohde M."/>
            <person name="Galperin M.Y."/>
            <person name="Jogler C."/>
        </authorList>
    </citation>
    <scope>NUCLEOTIDE SEQUENCE [LARGE SCALE GENOMIC DNA]</scope>
    <source>
        <strain evidence="3 4">HG15A2</strain>
    </source>
</reference>
<dbReference type="InterPro" id="IPR029052">
    <property type="entry name" value="Metallo-depent_PP-like"/>
</dbReference>
<dbReference type="KEGG" id="amob:HG15A2_40150"/>
<dbReference type="PANTHER" id="PTHR22953:SF153">
    <property type="entry name" value="PURPLE ACID PHOSPHATASE"/>
    <property type="match status" value="1"/>
</dbReference>
<dbReference type="InterPro" id="IPR018247">
    <property type="entry name" value="EF_Hand_1_Ca_BS"/>
</dbReference>
<keyword evidence="1" id="KW-0732">Signal</keyword>
<accession>A0A517N0L4</accession>
<sequence length="432" mass="46521">MQRALALYSAKLRSSGRSLILAAMIQLIVVIPEAGGATVFGVVGDWGTSGANATNVANMVTSTDWDTDYIITLGDNNYGGVTTGHSDWESIVGARYGDYIQQRAISEASPYPTQTSITQRFFPTIGNHDITGGSASGHIDYFHDDPDNPSGRLPAGVHNSSGSYYDVELPIENGTGSVRLFAMDSELFHADTDARAAQTVWLQQGLASSTATWNFVYVHRAPYSSSSIHGGDTLLQLPFQRWGADAVLAGHNHIYERLRVTDSTQNEMLYFVNGVGGRTLYPLGIPAAGSEVRYNQNHGAMRIAVTDQIATFEFLSLGDGNNGMNGGLVIDTFALDQSNLPAPPSSNADFDNDGFVDTQDLMNWQSDYGAGNGADADGDLDSDGTDFLAWQRQFDGDFANIQINAIIPEPSTVPLTMLCMSLLSSRSRRSLT</sequence>
<evidence type="ECO:0000259" key="2">
    <source>
        <dbReference type="Pfam" id="PF00149"/>
    </source>
</evidence>
<dbReference type="InterPro" id="IPR004843">
    <property type="entry name" value="Calcineurin-like_PHP"/>
</dbReference>
<feature type="domain" description="Calcineurin-like phosphoesterase" evidence="2">
    <location>
        <begin position="40"/>
        <end position="255"/>
    </location>
</feature>
<name>A0A517N0L4_9BACT</name>
<dbReference type="Pfam" id="PF00149">
    <property type="entry name" value="Metallophos"/>
    <property type="match status" value="1"/>
</dbReference>
<evidence type="ECO:0000313" key="4">
    <source>
        <dbReference type="Proteomes" id="UP000319852"/>
    </source>
</evidence>
<evidence type="ECO:0000256" key="1">
    <source>
        <dbReference type="ARBA" id="ARBA00022729"/>
    </source>
</evidence>